<keyword evidence="2" id="KW-1185">Reference proteome</keyword>
<evidence type="ECO:0000313" key="1">
    <source>
        <dbReference type="EMBL" id="OPF88597.1"/>
    </source>
</evidence>
<evidence type="ECO:0000313" key="2">
    <source>
        <dbReference type="Proteomes" id="UP000189970"/>
    </source>
</evidence>
<accession>A0A1V4DJ56</accession>
<name>A0A1V4DJ56_9ENTE</name>
<dbReference type="Proteomes" id="UP000189970">
    <property type="component" value="Unassembled WGS sequence"/>
</dbReference>
<gene>
    <name evidence="1" type="ORF">BW731_10675</name>
</gene>
<protein>
    <submittedName>
        <fullName evidence="1">Uncharacterized protein</fullName>
    </submittedName>
</protein>
<organism evidence="1 2">
    <name type="scientific">Vagococcus martis</name>
    <dbReference type="NCBI Taxonomy" id="1768210"/>
    <lineage>
        <taxon>Bacteria</taxon>
        <taxon>Bacillati</taxon>
        <taxon>Bacillota</taxon>
        <taxon>Bacilli</taxon>
        <taxon>Lactobacillales</taxon>
        <taxon>Enterococcaceae</taxon>
        <taxon>Vagococcus</taxon>
    </lineage>
</organism>
<comment type="caution">
    <text evidence="1">The sequence shown here is derived from an EMBL/GenBank/DDBJ whole genome shotgun (WGS) entry which is preliminary data.</text>
</comment>
<dbReference type="EMBL" id="MVAB01000001">
    <property type="protein sequence ID" value="OPF88597.1"/>
    <property type="molecule type" value="Genomic_DNA"/>
</dbReference>
<reference evidence="1 2" key="1">
    <citation type="submission" date="2017-02" db="EMBL/GenBank/DDBJ databases">
        <title>Vagococcus cremeus sp. nov., isolated from the small intestine of a marten, Martes flavigula.</title>
        <authorList>
            <person name="Tak E.J."/>
            <person name="Bae J.-W."/>
        </authorList>
    </citation>
    <scope>NUCLEOTIDE SEQUENCE [LARGE SCALE GENOMIC DNA]</scope>
    <source>
        <strain evidence="1 2">D7T301</strain>
    </source>
</reference>
<sequence length="333" mass="39059">MSFLILEENDIDDILKYINNEQIIFHPKYSLEGALDYSIIKKLSFENNCQIILDRNLLTSLLKISTDGFLKDSNEENLISVLMVWLHLLDINPNASIAIMENAYNSNNSNNAKKELVQFKEIFNLIPTQLWFDLAKGKIDRLPINIMENKETTINNNLSYHAGNDFFKMCYASILHITQLYKNNNYSSVEKIKNFWDWNFDKLLISQYINTYVILLFSNQENIKAPKNSNSKDFEKIKKGCINQAWDLTYLSIWSTLYWNESSSNDIHFFATADILLKRIFINCHSGENLYNLIYDCFSKKMLLTLLTTIRKKVKIGKNLIFLIQQKRFTFLI</sequence>
<dbReference type="RefSeq" id="WP_198931938.1">
    <property type="nucleotide sequence ID" value="NZ_MVAB01000001.1"/>
</dbReference>
<dbReference type="AlphaFoldDB" id="A0A1V4DJ56"/>
<proteinExistence type="predicted"/>